<name>A0A4R1BL79_9PROT</name>
<dbReference type="Proteomes" id="UP000295443">
    <property type="component" value="Unassembled WGS sequence"/>
</dbReference>
<gene>
    <name evidence="1" type="ORF">EZJ19_02795</name>
</gene>
<accession>A0A4R1BL79</accession>
<dbReference type="AlphaFoldDB" id="A0A4R1BL79"/>
<protein>
    <submittedName>
        <fullName evidence="1">Uncharacterized protein</fullName>
    </submittedName>
</protein>
<proteinExistence type="predicted"/>
<evidence type="ECO:0000313" key="2">
    <source>
        <dbReference type="Proteomes" id="UP000295443"/>
    </source>
</evidence>
<keyword evidence="2" id="KW-1185">Reference proteome</keyword>
<reference evidence="1 2" key="1">
    <citation type="submission" date="2019-03" db="EMBL/GenBank/DDBJ databases">
        <title>Genome sequence of Thiobacillaceae bacterium LSR1, a sulfur-oxidizing bacterium isolated from freshwater sediment.</title>
        <authorList>
            <person name="Li S."/>
        </authorList>
    </citation>
    <scope>NUCLEOTIDE SEQUENCE [LARGE SCALE GENOMIC DNA]</scope>
    <source>
        <strain evidence="1 2">LSR1</strain>
    </source>
</reference>
<dbReference type="EMBL" id="SJZB01000012">
    <property type="protein sequence ID" value="TCJ18181.1"/>
    <property type="molecule type" value="Genomic_DNA"/>
</dbReference>
<sequence length="177" mass="19256">MQQIKHRIAEVYARRERLKQALAAGELAARAGFAQLETTDRELSELDSRYKTLWDAANPRRAGHPAAAWARRTVFAPAQLDCVAAIMLKVLDGKCKMGPADKAAITAVYDVVKGQAGESLADEVHDLIAAARQGMDADLAATVHGWRTRAEALIAKPVMKDFKAFIGAAMPRTEETT</sequence>
<dbReference type="OrthoDB" id="7862241at2"/>
<comment type="caution">
    <text evidence="1">The sequence shown here is derived from an EMBL/GenBank/DDBJ whole genome shotgun (WGS) entry which is preliminary data.</text>
</comment>
<organism evidence="1 2">
    <name type="scientific">Parasulfuritortus cantonensis</name>
    <dbReference type="NCBI Taxonomy" id="2528202"/>
    <lineage>
        <taxon>Bacteria</taxon>
        <taxon>Pseudomonadati</taxon>
        <taxon>Pseudomonadota</taxon>
        <taxon>Betaproteobacteria</taxon>
        <taxon>Nitrosomonadales</taxon>
        <taxon>Thiobacillaceae</taxon>
        <taxon>Parasulfuritortus</taxon>
    </lineage>
</organism>
<evidence type="ECO:0000313" key="1">
    <source>
        <dbReference type="EMBL" id="TCJ18181.1"/>
    </source>
</evidence>
<dbReference type="RefSeq" id="WP_131444779.1">
    <property type="nucleotide sequence ID" value="NZ_SJZB01000012.1"/>
</dbReference>